<dbReference type="EMBL" id="JAOPJF010000039">
    <property type="protein sequence ID" value="KAK1143543.1"/>
    <property type="molecule type" value="Genomic_DNA"/>
</dbReference>
<proteinExistence type="predicted"/>
<sequence>MSSDHEDFQDEIPQPGETDLYGILGVSEDATPDQIKSAYRKQALKNHPDKVSADSKDEANEKFQQIAFAYAILSDEKRRKRFDLTGSTSEAIEEDDDFNWMDFYREQFSSAIDEDTLDQFKEDYQGSEEEERDVLAAFDKYRGDLDKVYESVMLCNVIDDDERFRTMIDKAIDEGKVEKHAKYANEPEKKRQQRLKRAQKEAKEAEKLAKELEEKKEDKKKGGQKNNKKKGTPANDNDLLSIIKARQASRADSFFDRLEEKYAGGKKRTGKFDEPPEAAFEATAARQTSKKKKTKA</sequence>
<evidence type="ECO:0000313" key="1">
    <source>
        <dbReference type="EMBL" id="KAK1143543.1"/>
    </source>
</evidence>
<organism evidence="1 2">
    <name type="scientific">Aspergillus melleus</name>
    <dbReference type="NCBI Taxonomy" id="138277"/>
    <lineage>
        <taxon>Eukaryota</taxon>
        <taxon>Fungi</taxon>
        <taxon>Dikarya</taxon>
        <taxon>Ascomycota</taxon>
        <taxon>Pezizomycotina</taxon>
        <taxon>Eurotiomycetes</taxon>
        <taxon>Eurotiomycetidae</taxon>
        <taxon>Eurotiales</taxon>
        <taxon>Aspergillaceae</taxon>
        <taxon>Aspergillus</taxon>
        <taxon>Aspergillus subgen. Circumdati</taxon>
    </lineage>
</organism>
<evidence type="ECO:0000313" key="2">
    <source>
        <dbReference type="Proteomes" id="UP001177260"/>
    </source>
</evidence>
<name>A0ACC3AZU9_9EURO</name>
<keyword evidence="2" id="KW-1185">Reference proteome</keyword>
<reference evidence="1 2" key="1">
    <citation type="journal article" date="2023" name="ACS Omega">
        <title>Identification of the Neoaspergillic Acid Biosynthesis Gene Cluster by Establishing an In Vitro CRISPR-Ribonucleoprotein Genetic System in Aspergillus melleus.</title>
        <authorList>
            <person name="Yuan B."/>
            <person name="Grau M.F."/>
            <person name="Murata R.M."/>
            <person name="Torok T."/>
            <person name="Venkateswaran K."/>
            <person name="Stajich J.E."/>
            <person name="Wang C.C.C."/>
        </authorList>
    </citation>
    <scope>NUCLEOTIDE SEQUENCE [LARGE SCALE GENOMIC DNA]</scope>
    <source>
        <strain evidence="1 2">IMV 1140</strain>
    </source>
</reference>
<protein>
    <submittedName>
        <fullName evidence="1">Uncharacterized protein</fullName>
    </submittedName>
</protein>
<gene>
    <name evidence="1" type="ORF">N8T08_006349</name>
</gene>
<comment type="caution">
    <text evidence="1">The sequence shown here is derived from an EMBL/GenBank/DDBJ whole genome shotgun (WGS) entry which is preliminary data.</text>
</comment>
<dbReference type="Proteomes" id="UP001177260">
    <property type="component" value="Unassembled WGS sequence"/>
</dbReference>
<accession>A0ACC3AZU9</accession>